<evidence type="ECO:0000313" key="2">
    <source>
        <dbReference type="Proteomes" id="UP000248961"/>
    </source>
</evidence>
<name>A0A395I3B8_ASPHC</name>
<proteinExistence type="predicted"/>
<dbReference type="AlphaFoldDB" id="A0A395I3B8"/>
<dbReference type="STRING" id="1450537.A0A395I3B8"/>
<sequence>MAAVKAPQTIRTELPILNGHDGAHLPKTAVTHTIETTKPDDTRRPACEIEEHPIDQVRRIKVGVIGAELAGVTAGALFPGSATHLNYLRRDPRWEDWEYTYTNPSGNRFAYFGNKWTTR</sequence>
<keyword evidence="2" id="KW-1185">Reference proteome</keyword>
<dbReference type="EMBL" id="KZ824281">
    <property type="protein sequence ID" value="RAL12994.1"/>
    <property type="molecule type" value="Genomic_DNA"/>
</dbReference>
<dbReference type="VEuPathDB" id="FungiDB:BO97DRAFT_405210"/>
<reference evidence="1 2" key="1">
    <citation type="submission" date="2018-02" db="EMBL/GenBank/DDBJ databases">
        <title>The genomes of Aspergillus section Nigri reveals drivers in fungal speciation.</title>
        <authorList>
            <consortium name="DOE Joint Genome Institute"/>
            <person name="Vesth T.C."/>
            <person name="Nybo J."/>
            <person name="Theobald S."/>
            <person name="Brandl J."/>
            <person name="Frisvad J.C."/>
            <person name="Nielsen K.F."/>
            <person name="Lyhne E.K."/>
            <person name="Kogle M.E."/>
            <person name="Kuo A."/>
            <person name="Riley R."/>
            <person name="Clum A."/>
            <person name="Nolan M."/>
            <person name="Lipzen A."/>
            <person name="Salamov A."/>
            <person name="Henrissat B."/>
            <person name="Wiebenga A."/>
            <person name="De vries R.P."/>
            <person name="Grigoriev I.V."/>
            <person name="Mortensen U.H."/>
            <person name="Andersen M.R."/>
            <person name="Baker S.E."/>
        </authorList>
    </citation>
    <scope>NUCLEOTIDE SEQUENCE [LARGE SCALE GENOMIC DNA]</scope>
    <source>
        <strain evidence="1 2">CBS 101889</strain>
    </source>
</reference>
<protein>
    <submittedName>
        <fullName evidence="1">Uncharacterized protein</fullName>
    </submittedName>
</protein>
<organism evidence="1 2">
    <name type="scientific">Aspergillus homomorphus (strain CBS 101889)</name>
    <dbReference type="NCBI Taxonomy" id="1450537"/>
    <lineage>
        <taxon>Eukaryota</taxon>
        <taxon>Fungi</taxon>
        <taxon>Dikarya</taxon>
        <taxon>Ascomycota</taxon>
        <taxon>Pezizomycotina</taxon>
        <taxon>Eurotiomycetes</taxon>
        <taxon>Eurotiomycetidae</taxon>
        <taxon>Eurotiales</taxon>
        <taxon>Aspergillaceae</taxon>
        <taxon>Aspergillus</taxon>
        <taxon>Aspergillus subgen. Circumdati</taxon>
    </lineage>
</organism>
<accession>A0A395I3B8</accession>
<dbReference type="Proteomes" id="UP000248961">
    <property type="component" value="Unassembled WGS sequence"/>
</dbReference>
<dbReference type="GeneID" id="37199427"/>
<dbReference type="OrthoDB" id="74360at2759"/>
<dbReference type="RefSeq" id="XP_025552148.1">
    <property type="nucleotide sequence ID" value="XM_025695138.1"/>
</dbReference>
<gene>
    <name evidence="1" type="ORF">BO97DRAFT_405210</name>
</gene>
<evidence type="ECO:0000313" key="1">
    <source>
        <dbReference type="EMBL" id="RAL12994.1"/>
    </source>
</evidence>